<name>A0AAD9UB88_9ROSI</name>
<reference evidence="1" key="1">
    <citation type="journal article" date="2023" name="Plant J.">
        <title>Genome sequences and population genomics provide insights into the demographic history, inbreeding, and mutation load of two 'living fossil' tree species of Dipteronia.</title>
        <authorList>
            <person name="Feng Y."/>
            <person name="Comes H.P."/>
            <person name="Chen J."/>
            <person name="Zhu S."/>
            <person name="Lu R."/>
            <person name="Zhang X."/>
            <person name="Li P."/>
            <person name="Qiu J."/>
            <person name="Olsen K.M."/>
            <person name="Qiu Y."/>
        </authorList>
    </citation>
    <scope>NUCLEOTIDE SEQUENCE</scope>
    <source>
        <strain evidence="1">KIB01</strain>
    </source>
</reference>
<comment type="caution">
    <text evidence="1">The sequence shown here is derived from an EMBL/GenBank/DDBJ whole genome shotgun (WGS) entry which is preliminary data.</text>
</comment>
<sequence length="69" mass="8044">MLNKDERDHEDIMLMKQHRTRTGRGVPIVEKKEGCKFIMCRCGTAFCYSCGIMVDIFGHQSHYCRNCKS</sequence>
<evidence type="ECO:0000313" key="1">
    <source>
        <dbReference type="EMBL" id="KAK2651247.1"/>
    </source>
</evidence>
<keyword evidence="2" id="KW-1185">Reference proteome</keyword>
<evidence type="ECO:0000313" key="2">
    <source>
        <dbReference type="Proteomes" id="UP001280121"/>
    </source>
</evidence>
<organism evidence="1 2">
    <name type="scientific">Dipteronia dyeriana</name>
    <dbReference type="NCBI Taxonomy" id="168575"/>
    <lineage>
        <taxon>Eukaryota</taxon>
        <taxon>Viridiplantae</taxon>
        <taxon>Streptophyta</taxon>
        <taxon>Embryophyta</taxon>
        <taxon>Tracheophyta</taxon>
        <taxon>Spermatophyta</taxon>
        <taxon>Magnoliopsida</taxon>
        <taxon>eudicotyledons</taxon>
        <taxon>Gunneridae</taxon>
        <taxon>Pentapetalae</taxon>
        <taxon>rosids</taxon>
        <taxon>malvids</taxon>
        <taxon>Sapindales</taxon>
        <taxon>Sapindaceae</taxon>
        <taxon>Hippocastanoideae</taxon>
        <taxon>Acereae</taxon>
        <taxon>Dipteronia</taxon>
    </lineage>
</organism>
<accession>A0AAD9UB88</accession>
<dbReference type="Proteomes" id="UP001280121">
    <property type="component" value="Unassembled WGS sequence"/>
</dbReference>
<dbReference type="EMBL" id="JANJYI010000005">
    <property type="protein sequence ID" value="KAK2651247.1"/>
    <property type="molecule type" value="Genomic_DNA"/>
</dbReference>
<gene>
    <name evidence="1" type="ORF">Ddye_018736</name>
</gene>
<proteinExistence type="predicted"/>
<dbReference type="AlphaFoldDB" id="A0AAD9UB88"/>
<protein>
    <recommendedName>
        <fullName evidence="3">IBR domain-containing protein</fullName>
    </recommendedName>
</protein>
<dbReference type="Gene3D" id="1.20.120.1750">
    <property type="match status" value="1"/>
</dbReference>
<evidence type="ECO:0008006" key="3">
    <source>
        <dbReference type="Google" id="ProtNLM"/>
    </source>
</evidence>